<dbReference type="InterPro" id="IPR037066">
    <property type="entry name" value="Plug_dom_sf"/>
</dbReference>
<dbReference type="PANTHER" id="PTHR30069">
    <property type="entry name" value="TONB-DEPENDENT OUTER MEMBRANE RECEPTOR"/>
    <property type="match status" value="1"/>
</dbReference>
<reference evidence="12 13" key="1">
    <citation type="journal article" date="2009" name="J. Bacteriol.">
        <title>Draft genome sequence of the extremely acidophilic bacterium Acidithiobacillus caldus ATCC 51756 reveals metabolic versatility in the genus Acidithiobacillus.</title>
        <authorList>
            <person name="Valdes J."/>
            <person name="Quatrini R."/>
            <person name="Hallberg K."/>
            <person name="Dopson M."/>
            <person name="Valenzuela P.D."/>
            <person name="Holmes D.S."/>
        </authorList>
    </citation>
    <scope>NUCLEOTIDE SEQUENCE [LARGE SCALE GENOMIC DNA]</scope>
    <source>
        <strain evidence="13">ATCC 51756 / DSM 8584 / KU</strain>
    </source>
</reference>
<evidence type="ECO:0000256" key="2">
    <source>
        <dbReference type="ARBA" id="ARBA00022448"/>
    </source>
</evidence>
<dbReference type="AlphaFoldDB" id="A0A059ZTI2"/>
<gene>
    <name evidence="12" type="ORF">Acaty_c1059</name>
</gene>
<evidence type="ECO:0000256" key="6">
    <source>
        <dbReference type="ARBA" id="ARBA00023077"/>
    </source>
</evidence>
<dbReference type="InterPro" id="IPR010917">
    <property type="entry name" value="TonB_rcpt_CS"/>
</dbReference>
<dbReference type="Pfam" id="PF07715">
    <property type="entry name" value="Plug"/>
    <property type="match status" value="1"/>
</dbReference>
<dbReference type="GO" id="GO:0009279">
    <property type="term" value="C:cell outer membrane"/>
    <property type="evidence" value="ECO:0007669"/>
    <property type="project" value="UniProtKB-SubCell"/>
</dbReference>
<evidence type="ECO:0000259" key="10">
    <source>
        <dbReference type="Pfam" id="PF00593"/>
    </source>
</evidence>
<proteinExistence type="inferred from homology"/>
<dbReference type="InterPro" id="IPR036942">
    <property type="entry name" value="Beta-barrel_TonB_sf"/>
</dbReference>
<evidence type="ECO:0000256" key="8">
    <source>
        <dbReference type="ARBA" id="ARBA00023237"/>
    </source>
</evidence>
<keyword evidence="2" id="KW-0813">Transport</keyword>
<dbReference type="Pfam" id="PF00593">
    <property type="entry name" value="TonB_dep_Rec_b-barrel"/>
    <property type="match status" value="1"/>
</dbReference>
<comment type="similarity">
    <text evidence="9">Belongs to the TonB-dependent receptor family.</text>
</comment>
<dbReference type="eggNOG" id="COG4771">
    <property type="taxonomic scope" value="Bacteria"/>
</dbReference>
<dbReference type="HOGENOM" id="CLU_014873_0_0_6"/>
<dbReference type="GO" id="GO:0044718">
    <property type="term" value="P:siderophore transmembrane transport"/>
    <property type="evidence" value="ECO:0007669"/>
    <property type="project" value="TreeGrafter"/>
</dbReference>
<dbReference type="Proteomes" id="UP000005522">
    <property type="component" value="Chromosome"/>
</dbReference>
<keyword evidence="6 9" id="KW-0798">TonB box</keyword>
<name>A0A059ZTI2_ACICK</name>
<dbReference type="PROSITE" id="PS01156">
    <property type="entry name" value="TONB_DEPENDENT_REC_2"/>
    <property type="match status" value="1"/>
</dbReference>
<dbReference type="RefSeq" id="WP_004871572.1">
    <property type="nucleotide sequence ID" value="NZ_CP005986.1"/>
</dbReference>
<keyword evidence="3" id="KW-1134">Transmembrane beta strand</keyword>
<dbReference type="Gene3D" id="2.170.130.10">
    <property type="entry name" value="TonB-dependent receptor, plug domain"/>
    <property type="match status" value="1"/>
</dbReference>
<dbReference type="GeneID" id="92931279"/>
<dbReference type="EMBL" id="CP005986">
    <property type="protein sequence ID" value="AIA54930.1"/>
    <property type="molecule type" value="Genomic_DNA"/>
</dbReference>
<dbReference type="InterPro" id="IPR039426">
    <property type="entry name" value="TonB-dep_rcpt-like"/>
</dbReference>
<dbReference type="PANTHER" id="PTHR30069:SF49">
    <property type="entry name" value="OUTER MEMBRANE PROTEIN C"/>
    <property type="match status" value="1"/>
</dbReference>
<dbReference type="SUPFAM" id="SSF56935">
    <property type="entry name" value="Porins"/>
    <property type="match status" value="1"/>
</dbReference>
<keyword evidence="4" id="KW-0812">Transmembrane</keyword>
<dbReference type="KEGG" id="acz:Acaty_c1059"/>
<dbReference type="InterPro" id="IPR012910">
    <property type="entry name" value="Plug_dom"/>
</dbReference>
<dbReference type="InterPro" id="IPR000531">
    <property type="entry name" value="Beta-barrel_TonB"/>
</dbReference>
<evidence type="ECO:0000256" key="1">
    <source>
        <dbReference type="ARBA" id="ARBA00004571"/>
    </source>
</evidence>
<protein>
    <submittedName>
        <fullName evidence="12">TonB-dependent receptor</fullName>
    </submittedName>
</protein>
<evidence type="ECO:0000256" key="9">
    <source>
        <dbReference type="RuleBase" id="RU003357"/>
    </source>
</evidence>
<feature type="domain" description="TonB-dependent receptor-like beta-barrel" evidence="10">
    <location>
        <begin position="231"/>
        <end position="694"/>
    </location>
</feature>
<evidence type="ECO:0000256" key="7">
    <source>
        <dbReference type="ARBA" id="ARBA00023136"/>
    </source>
</evidence>
<evidence type="ECO:0000259" key="11">
    <source>
        <dbReference type="Pfam" id="PF07715"/>
    </source>
</evidence>
<evidence type="ECO:0000256" key="3">
    <source>
        <dbReference type="ARBA" id="ARBA00022452"/>
    </source>
</evidence>
<feature type="domain" description="TonB-dependent receptor plug" evidence="11">
    <location>
        <begin position="61"/>
        <end position="146"/>
    </location>
</feature>
<keyword evidence="8" id="KW-0998">Cell outer membrane</keyword>
<accession>A0A059ZTI2</accession>
<dbReference type="GO" id="GO:0015344">
    <property type="term" value="F:siderophore uptake transmembrane transporter activity"/>
    <property type="evidence" value="ECO:0007669"/>
    <property type="project" value="TreeGrafter"/>
</dbReference>
<comment type="subcellular location">
    <subcellularLocation>
        <location evidence="1">Cell outer membrane</location>
        <topology evidence="1">Multi-pass membrane protein</topology>
    </subcellularLocation>
</comment>
<keyword evidence="5" id="KW-0732">Signal</keyword>
<keyword evidence="7 9" id="KW-0472">Membrane</keyword>
<evidence type="ECO:0000256" key="4">
    <source>
        <dbReference type="ARBA" id="ARBA00022692"/>
    </source>
</evidence>
<evidence type="ECO:0000313" key="12">
    <source>
        <dbReference type="EMBL" id="AIA54930.1"/>
    </source>
</evidence>
<evidence type="ECO:0000256" key="5">
    <source>
        <dbReference type="ARBA" id="ARBA00022729"/>
    </source>
</evidence>
<evidence type="ECO:0000313" key="13">
    <source>
        <dbReference type="Proteomes" id="UP000005522"/>
    </source>
</evidence>
<sequence length="734" mass="80071">MNLKRRTYLAMGIGVLTMGAQEVPAGDLEESTPLVVEVHVQNRPSSTPGGQTLHPELATGGNTLDILNQLPGFAALRGGGASGLPVLDGFAASDIVQSVDGVRTPTACANGMNPPLSYVSPNQIGQIHVYPTVAPVSVGGNAMGGAIAVESPKALFASGQNPVVGGRVGSFYQSNGNIHGGSAAIYAATRTTYVRYDGAVSAGSDYRAAAPFKPTIPGIPGNIVGSTQYLSSNQSLQLAHKSGANFLDLHLNYQYIPYQAFPNARMDMTKNESVGINLHFTHDYGWGKWSIRAYQEHILHRMNFLADKMIGASMDMPMQTNAVHNGLRSELRLNLDPEDTLEVGAGYDHEDLDDRWPPARNLTSMPMAMQSMGPLTFVNLNHARQDDYHVYAQWHRDWSAHWSSLVGLRGDFVEQGTGPVQGYNAMMYGNPDLATSQPGVFNAAHRRELFALGSLSFVTDYRPNAQWELELGLSRRSQAPGLYERYAWSSQAMAMLMNGWFGDGNGYIGNLALQPQTANTASLSLQWQSANKGWELRIQPHYSYIEHYIGVQRCPVTLGGACTPANLTATSGFVYLQFQNQRAALYGVDFRARMPVLHHSTAGDWDLETAGSYTRGDNLALHTPLYEIAPPTLRLALVQHWGAFTNRMEETLVAAQNRVDPTRNEPRTGAYALLDLATEYGRGPWQASLRLQNLLNRLYFDPLGSTYLGQRPFMAGTPVPGPGRSVQLAVSYTF</sequence>
<dbReference type="Gene3D" id="2.40.170.20">
    <property type="entry name" value="TonB-dependent receptor, beta-barrel domain"/>
    <property type="match status" value="1"/>
</dbReference>
<organism evidence="12 13">
    <name type="scientific">Acidithiobacillus caldus (strain ATCC 51756 / DSM 8584 / KU)</name>
    <dbReference type="NCBI Taxonomy" id="637389"/>
    <lineage>
        <taxon>Bacteria</taxon>
        <taxon>Pseudomonadati</taxon>
        <taxon>Pseudomonadota</taxon>
        <taxon>Acidithiobacillia</taxon>
        <taxon>Acidithiobacillales</taxon>
        <taxon>Acidithiobacillaceae</taxon>
        <taxon>Acidithiobacillus</taxon>
    </lineage>
</organism>
<keyword evidence="12" id="KW-0675">Receptor</keyword>